<feature type="chain" id="PRO_5019073945" description="Rap1a immunity protein domain-containing protein" evidence="1">
    <location>
        <begin position="21"/>
        <end position="110"/>
    </location>
</feature>
<reference evidence="2 3" key="1">
    <citation type="submission" date="2018-08" db="EMBL/GenBank/DDBJ databases">
        <title>Flavobacterium tibetense sp. nov., isolated from a wetland YonghuCo on Tibetan Plateau.</title>
        <authorList>
            <person name="Phurbu D."/>
            <person name="Lu H."/>
            <person name="Xing P."/>
        </authorList>
    </citation>
    <scope>NUCLEOTIDE SEQUENCE [LARGE SCALE GENOMIC DNA]</scope>
    <source>
        <strain evidence="2 3">DJC</strain>
    </source>
</reference>
<dbReference type="EMBL" id="QWEY01000001">
    <property type="protein sequence ID" value="RGP39248.1"/>
    <property type="molecule type" value="Genomic_DNA"/>
</dbReference>
<evidence type="ECO:0000256" key="1">
    <source>
        <dbReference type="SAM" id="SignalP"/>
    </source>
</evidence>
<dbReference type="RefSeq" id="WP_118149964.1">
    <property type="nucleotide sequence ID" value="NZ_QWEY01000001.1"/>
</dbReference>
<keyword evidence="3" id="KW-1185">Reference proteome</keyword>
<organism evidence="2 3">
    <name type="scientific">Pseudotabrizicola alkalilacus</name>
    <dbReference type="NCBI Taxonomy" id="2305252"/>
    <lineage>
        <taxon>Bacteria</taxon>
        <taxon>Pseudomonadati</taxon>
        <taxon>Pseudomonadota</taxon>
        <taxon>Alphaproteobacteria</taxon>
        <taxon>Rhodobacterales</taxon>
        <taxon>Paracoccaceae</taxon>
        <taxon>Pseudotabrizicola</taxon>
    </lineage>
</organism>
<name>A0A411Z7W6_9RHOB</name>
<dbReference type="AlphaFoldDB" id="A0A411Z7W6"/>
<gene>
    <name evidence="2" type="ORF">D1012_03870</name>
</gene>
<evidence type="ECO:0000313" key="2">
    <source>
        <dbReference type="EMBL" id="RGP39248.1"/>
    </source>
</evidence>
<feature type="signal peptide" evidence="1">
    <location>
        <begin position="1"/>
        <end position="20"/>
    </location>
</feature>
<comment type="caution">
    <text evidence="2">The sequence shown here is derived from an EMBL/GenBank/DDBJ whole genome shotgun (WGS) entry which is preliminary data.</text>
</comment>
<proteinExistence type="predicted"/>
<evidence type="ECO:0000313" key="3">
    <source>
        <dbReference type="Proteomes" id="UP000284547"/>
    </source>
</evidence>
<dbReference type="Proteomes" id="UP000284547">
    <property type="component" value="Unassembled WGS sequence"/>
</dbReference>
<accession>A0A411Z7W6</accession>
<keyword evidence="1" id="KW-0732">Signal</keyword>
<protein>
    <recommendedName>
        <fullName evidence="4">Rap1a immunity protein domain-containing protein</fullName>
    </recommendedName>
</protein>
<dbReference type="OrthoDB" id="7726273at2"/>
<evidence type="ECO:0008006" key="4">
    <source>
        <dbReference type="Google" id="ProtNLM"/>
    </source>
</evidence>
<sequence length="110" mass="11120">MTVVKAGLAVAACLILPAAAVGQSLGGTADWVARKCSLYTEAWVALTAGQGGAGIGPAFFARHEAFLVSGCTARAEVCPVSPEEFALADKLSLMAVAEGMAGSFLPFACR</sequence>